<dbReference type="RefSeq" id="WP_104713377.1">
    <property type="nucleotide sequence ID" value="NZ_PTRA01000001.1"/>
</dbReference>
<comment type="cofactor">
    <cofactor evidence="1">
        <name>Mg(2+)</name>
        <dbReference type="ChEBI" id="CHEBI:18420"/>
    </cofactor>
</comment>
<proteinExistence type="inferred from homology"/>
<comment type="similarity">
    <text evidence="2 6">Belongs to the FPP/GGPP synthase family.</text>
</comment>
<keyword evidence="4" id="KW-0479">Metal-binding</keyword>
<dbReference type="GO" id="GO:0004659">
    <property type="term" value="F:prenyltransferase activity"/>
    <property type="evidence" value="ECO:0007669"/>
    <property type="project" value="InterPro"/>
</dbReference>
<dbReference type="Pfam" id="PF00348">
    <property type="entry name" value="polyprenyl_synt"/>
    <property type="match status" value="1"/>
</dbReference>
<evidence type="ECO:0000256" key="4">
    <source>
        <dbReference type="ARBA" id="ARBA00022723"/>
    </source>
</evidence>
<keyword evidence="5" id="KW-0460">Magnesium</keyword>
<dbReference type="Gene3D" id="1.10.600.10">
    <property type="entry name" value="Farnesyl Diphosphate Synthase"/>
    <property type="match status" value="1"/>
</dbReference>
<dbReference type="CDD" id="cd00685">
    <property type="entry name" value="Trans_IPPS_HT"/>
    <property type="match status" value="1"/>
</dbReference>
<evidence type="ECO:0000256" key="6">
    <source>
        <dbReference type="RuleBase" id="RU004466"/>
    </source>
</evidence>
<accession>A0A2S7ISU4</accession>
<organism evidence="7 8">
    <name type="scientific">Siphonobacter curvatus</name>
    <dbReference type="NCBI Taxonomy" id="2094562"/>
    <lineage>
        <taxon>Bacteria</taxon>
        <taxon>Pseudomonadati</taxon>
        <taxon>Bacteroidota</taxon>
        <taxon>Cytophagia</taxon>
        <taxon>Cytophagales</taxon>
        <taxon>Cytophagaceae</taxon>
        <taxon>Siphonobacter</taxon>
    </lineage>
</organism>
<gene>
    <name evidence="7" type="ORF">C5O19_14415</name>
</gene>
<evidence type="ECO:0000256" key="1">
    <source>
        <dbReference type="ARBA" id="ARBA00001946"/>
    </source>
</evidence>
<reference evidence="8" key="1">
    <citation type="submission" date="2018-02" db="EMBL/GenBank/DDBJ databases">
        <title>Genome sequencing of Solimonas sp. HR-BB.</title>
        <authorList>
            <person name="Lee Y."/>
            <person name="Jeon C.O."/>
        </authorList>
    </citation>
    <scope>NUCLEOTIDE SEQUENCE [LARGE SCALE GENOMIC DNA]</scope>
    <source>
        <strain evidence="8">HR-U</strain>
    </source>
</reference>
<dbReference type="InterPro" id="IPR008949">
    <property type="entry name" value="Isoprenoid_synthase_dom_sf"/>
</dbReference>
<dbReference type="InterPro" id="IPR000092">
    <property type="entry name" value="Polyprenyl_synt"/>
</dbReference>
<dbReference type="GO" id="GO:0046872">
    <property type="term" value="F:metal ion binding"/>
    <property type="evidence" value="ECO:0007669"/>
    <property type="project" value="UniProtKB-KW"/>
</dbReference>
<dbReference type="Proteomes" id="UP000239590">
    <property type="component" value="Unassembled WGS sequence"/>
</dbReference>
<keyword evidence="3 6" id="KW-0808">Transferase</keyword>
<dbReference type="PROSITE" id="PS00444">
    <property type="entry name" value="POLYPRENYL_SYNTHASE_2"/>
    <property type="match status" value="1"/>
</dbReference>
<dbReference type="SFLD" id="SFLDG01017">
    <property type="entry name" value="Polyprenyl_Transferase_Like"/>
    <property type="match status" value="1"/>
</dbReference>
<dbReference type="AlphaFoldDB" id="A0A2S7ISU4"/>
<dbReference type="EMBL" id="PTRA01000001">
    <property type="protein sequence ID" value="PQA60756.1"/>
    <property type="molecule type" value="Genomic_DNA"/>
</dbReference>
<evidence type="ECO:0000256" key="3">
    <source>
        <dbReference type="ARBA" id="ARBA00022679"/>
    </source>
</evidence>
<keyword evidence="8" id="KW-1185">Reference proteome</keyword>
<evidence type="ECO:0000256" key="5">
    <source>
        <dbReference type="ARBA" id="ARBA00022842"/>
    </source>
</evidence>
<dbReference type="SUPFAM" id="SSF48576">
    <property type="entry name" value="Terpenoid synthases"/>
    <property type="match status" value="1"/>
</dbReference>
<dbReference type="PANTHER" id="PTHR12001">
    <property type="entry name" value="GERANYLGERANYL PYROPHOSPHATE SYNTHASE"/>
    <property type="match status" value="1"/>
</dbReference>
<dbReference type="GO" id="GO:0008299">
    <property type="term" value="P:isoprenoid biosynthetic process"/>
    <property type="evidence" value="ECO:0007669"/>
    <property type="project" value="InterPro"/>
</dbReference>
<evidence type="ECO:0000313" key="7">
    <source>
        <dbReference type="EMBL" id="PQA60756.1"/>
    </source>
</evidence>
<dbReference type="PROSITE" id="PS00723">
    <property type="entry name" value="POLYPRENYL_SYNTHASE_1"/>
    <property type="match status" value="1"/>
</dbReference>
<comment type="caution">
    <text evidence="7">The sequence shown here is derived from an EMBL/GenBank/DDBJ whole genome shotgun (WGS) entry which is preliminary data.</text>
</comment>
<dbReference type="OrthoDB" id="9805316at2"/>
<protein>
    <submittedName>
        <fullName evidence="7">Isoprenyl synthetase</fullName>
    </submittedName>
</protein>
<sequence length="323" mass="36608">MLLNDYTTAIEQTIATTQYGQSPIELYEPITYIMGLGGKRIRPLLTVMATALFTENWQQAVRPAVGVEVFHNFTLMHDDIMDKAPIRRGQPTVHEKWNDNVAILSGDVMLVSAYEFLTEVEPAYLKAVIKKFNRAAAEVCEGQQWDMNFEKRMDVTKAQYLEMIRLKTAVLLGFALELGGIIGGTDEENARILKKLGDAVGTGFQLKDDLLDVYGDPGKFGKLVGGDILANKKTFLLIDALEKATGSDQEELQFWLSPQDHHNIEKVQAVTALYDRLGVRQTTEAEMNRYFEEGFEYLKALRIADEKKEVLQDFFQNLIEREK</sequence>
<evidence type="ECO:0000256" key="2">
    <source>
        <dbReference type="ARBA" id="ARBA00006706"/>
    </source>
</evidence>
<dbReference type="SFLD" id="SFLDS00005">
    <property type="entry name" value="Isoprenoid_Synthase_Type_I"/>
    <property type="match status" value="1"/>
</dbReference>
<dbReference type="PANTHER" id="PTHR12001:SF85">
    <property type="entry name" value="SHORT CHAIN ISOPRENYL DIPHOSPHATE SYNTHASE"/>
    <property type="match status" value="1"/>
</dbReference>
<evidence type="ECO:0000313" key="8">
    <source>
        <dbReference type="Proteomes" id="UP000239590"/>
    </source>
</evidence>
<dbReference type="InterPro" id="IPR033749">
    <property type="entry name" value="Polyprenyl_synt_CS"/>
</dbReference>
<name>A0A2S7ISU4_9BACT</name>